<feature type="region of interest" description="Disordered" evidence="1">
    <location>
        <begin position="77"/>
        <end position="217"/>
    </location>
</feature>
<sequence>MRTLPLLLLVLLAGPAAAQKSGAAIRCQEDHTACKEDCTVEYGSSSRTYNKLGSCLRKCETTFGDCKERHFSLQQHSFDPVTGASTPPPPEAPTARAAPRSFSEDSDEASAEDPFLDAPTGSKRQESLKGPTPTPASTPSSEEAPTVERRGVYRATEATKPAAPPEAPAEAPAPEDEEAVAPAPPPPPPPKPAPPTRPSVPKEPKKKDISDWDPNEK</sequence>
<name>A0ABT5D8D8_9BACT</name>
<dbReference type="PRINTS" id="PR01217">
    <property type="entry name" value="PRICHEXTENSN"/>
</dbReference>
<feature type="compositionally biased region" description="Low complexity" evidence="1">
    <location>
        <begin position="135"/>
        <end position="144"/>
    </location>
</feature>
<accession>A0ABT5D8D8</accession>
<feature type="compositionally biased region" description="Pro residues" evidence="1">
    <location>
        <begin position="182"/>
        <end position="198"/>
    </location>
</feature>
<evidence type="ECO:0000256" key="1">
    <source>
        <dbReference type="SAM" id="MobiDB-lite"/>
    </source>
</evidence>
<evidence type="ECO:0000313" key="4">
    <source>
        <dbReference type="Proteomes" id="UP001221838"/>
    </source>
</evidence>
<feature type="chain" id="PRO_5046232959" evidence="2">
    <location>
        <begin position="19"/>
        <end position="217"/>
    </location>
</feature>
<protein>
    <submittedName>
        <fullName evidence="3">Uncharacterized protein</fullName>
    </submittedName>
</protein>
<dbReference type="EMBL" id="JAQNDM010000002">
    <property type="protein sequence ID" value="MDC0709931.1"/>
    <property type="molecule type" value="Genomic_DNA"/>
</dbReference>
<keyword evidence="2" id="KW-0732">Signal</keyword>
<comment type="caution">
    <text evidence="3">The sequence shown here is derived from an EMBL/GenBank/DDBJ whole genome shotgun (WGS) entry which is preliminary data.</text>
</comment>
<dbReference type="Proteomes" id="UP001221838">
    <property type="component" value="Unassembled WGS sequence"/>
</dbReference>
<gene>
    <name evidence="3" type="ORF">POL68_15765</name>
</gene>
<dbReference type="RefSeq" id="WP_272138912.1">
    <property type="nucleotide sequence ID" value="NZ_JAQNDM010000002.1"/>
</dbReference>
<evidence type="ECO:0000256" key="2">
    <source>
        <dbReference type="SAM" id="SignalP"/>
    </source>
</evidence>
<feature type="compositionally biased region" description="Basic and acidic residues" evidence="1">
    <location>
        <begin position="200"/>
        <end position="217"/>
    </location>
</feature>
<keyword evidence="4" id="KW-1185">Reference proteome</keyword>
<reference evidence="3 4" key="1">
    <citation type="submission" date="2022-11" db="EMBL/GenBank/DDBJ databases">
        <title>Minimal conservation of predation-associated metabolite biosynthetic gene clusters underscores biosynthetic potential of Myxococcota including descriptions for ten novel species: Archangium lansinium sp. nov., Myxococcus landrumus sp. nov., Nannocystis bai.</title>
        <authorList>
            <person name="Ahearne A."/>
            <person name="Stevens C."/>
            <person name="Dowd S."/>
        </authorList>
    </citation>
    <scope>NUCLEOTIDE SEQUENCE [LARGE SCALE GENOMIC DNA]</scope>
    <source>
        <strain evidence="3 4">NCWAL01</strain>
    </source>
</reference>
<proteinExistence type="predicted"/>
<feature type="compositionally biased region" description="Acidic residues" evidence="1">
    <location>
        <begin position="104"/>
        <end position="115"/>
    </location>
</feature>
<organism evidence="3 4">
    <name type="scientific">Stigmatella ashevillensis</name>
    <dbReference type="NCBI Taxonomy" id="2995309"/>
    <lineage>
        <taxon>Bacteria</taxon>
        <taxon>Pseudomonadati</taxon>
        <taxon>Myxococcota</taxon>
        <taxon>Myxococcia</taxon>
        <taxon>Myxococcales</taxon>
        <taxon>Cystobacterineae</taxon>
        <taxon>Archangiaceae</taxon>
        <taxon>Stigmatella</taxon>
    </lineage>
</organism>
<feature type="signal peptide" evidence="2">
    <location>
        <begin position="1"/>
        <end position="18"/>
    </location>
</feature>
<evidence type="ECO:0000313" key="3">
    <source>
        <dbReference type="EMBL" id="MDC0709931.1"/>
    </source>
</evidence>